<sequence>MARRPLPSACAARTRRTGVLSALSKLVFLSCYDTRQWRGRRVVGGLRTTRLEECCHWYKGKLWEEEEDTQR</sequence>
<name>A0A8H7EHH1_9PLEO</name>
<comment type="caution">
    <text evidence="1">The sequence shown here is derived from an EMBL/GenBank/DDBJ whole genome shotgun (WGS) entry which is preliminary data.</text>
</comment>
<evidence type="ECO:0000313" key="2">
    <source>
        <dbReference type="Proteomes" id="UP000596902"/>
    </source>
</evidence>
<evidence type="ECO:0000313" key="1">
    <source>
        <dbReference type="EMBL" id="KAF7678848.1"/>
    </source>
</evidence>
<gene>
    <name evidence="1" type="ORF">GT037_002596</name>
</gene>
<reference evidence="1" key="2">
    <citation type="submission" date="2020-08" db="EMBL/GenBank/DDBJ databases">
        <title>Draft Genome Sequence of Cumin Blight Pathogen Alternaria burnsii.</title>
        <authorList>
            <person name="Feng Z."/>
        </authorList>
    </citation>
    <scope>NUCLEOTIDE SEQUENCE</scope>
    <source>
        <strain evidence="1">CBS107.38</strain>
    </source>
</reference>
<dbReference type="AlphaFoldDB" id="A0A8H7EHH1"/>
<dbReference type="RefSeq" id="XP_038788921.1">
    <property type="nucleotide sequence ID" value="XM_038927643.1"/>
</dbReference>
<protein>
    <submittedName>
        <fullName evidence="1">Uncharacterized protein</fullName>
    </submittedName>
</protein>
<organism evidence="1 2">
    <name type="scientific">Alternaria burnsii</name>
    <dbReference type="NCBI Taxonomy" id="1187904"/>
    <lineage>
        <taxon>Eukaryota</taxon>
        <taxon>Fungi</taxon>
        <taxon>Dikarya</taxon>
        <taxon>Ascomycota</taxon>
        <taxon>Pezizomycotina</taxon>
        <taxon>Dothideomycetes</taxon>
        <taxon>Pleosporomycetidae</taxon>
        <taxon>Pleosporales</taxon>
        <taxon>Pleosporineae</taxon>
        <taxon>Pleosporaceae</taxon>
        <taxon>Alternaria</taxon>
        <taxon>Alternaria sect. Alternaria</taxon>
    </lineage>
</organism>
<accession>A0A8H7EHH1</accession>
<reference evidence="1" key="1">
    <citation type="submission" date="2020-01" db="EMBL/GenBank/DDBJ databases">
        <authorList>
            <person name="Feng Z.H.Z."/>
        </authorList>
    </citation>
    <scope>NUCLEOTIDE SEQUENCE</scope>
    <source>
        <strain evidence="1">CBS107.38</strain>
    </source>
</reference>
<keyword evidence="2" id="KW-1185">Reference proteome</keyword>
<dbReference type="EMBL" id="JAAABM010000003">
    <property type="protein sequence ID" value="KAF7678848.1"/>
    <property type="molecule type" value="Genomic_DNA"/>
</dbReference>
<dbReference type="GeneID" id="62200821"/>
<dbReference type="Proteomes" id="UP000596902">
    <property type="component" value="Unassembled WGS sequence"/>
</dbReference>
<proteinExistence type="predicted"/>